<organism evidence="2 3">
    <name type="scientific">Eumeta variegata</name>
    <name type="common">Bagworm moth</name>
    <name type="synonym">Eumeta japonica</name>
    <dbReference type="NCBI Taxonomy" id="151549"/>
    <lineage>
        <taxon>Eukaryota</taxon>
        <taxon>Metazoa</taxon>
        <taxon>Ecdysozoa</taxon>
        <taxon>Arthropoda</taxon>
        <taxon>Hexapoda</taxon>
        <taxon>Insecta</taxon>
        <taxon>Pterygota</taxon>
        <taxon>Neoptera</taxon>
        <taxon>Endopterygota</taxon>
        <taxon>Lepidoptera</taxon>
        <taxon>Glossata</taxon>
        <taxon>Ditrysia</taxon>
        <taxon>Tineoidea</taxon>
        <taxon>Psychidae</taxon>
        <taxon>Oiketicinae</taxon>
        <taxon>Eumeta</taxon>
    </lineage>
</organism>
<evidence type="ECO:0000313" key="2">
    <source>
        <dbReference type="EMBL" id="GBP44200.1"/>
    </source>
</evidence>
<dbReference type="EMBL" id="BGZK01000448">
    <property type="protein sequence ID" value="GBP44200.1"/>
    <property type="molecule type" value="Genomic_DNA"/>
</dbReference>
<sequence length="87" mass="9537">MSADRGPALRPRGTTHCPFSSRSPSRGALAVELINSVYEKRAGESRWSPPRQLFVAGPRGLCRKTHGPIRCLTPFLPRSLPRTGSPK</sequence>
<evidence type="ECO:0000313" key="3">
    <source>
        <dbReference type="Proteomes" id="UP000299102"/>
    </source>
</evidence>
<accession>A0A4C1W018</accession>
<feature type="region of interest" description="Disordered" evidence="1">
    <location>
        <begin position="1"/>
        <end position="24"/>
    </location>
</feature>
<name>A0A4C1W018_EUMVA</name>
<comment type="caution">
    <text evidence="2">The sequence shown here is derived from an EMBL/GenBank/DDBJ whole genome shotgun (WGS) entry which is preliminary data.</text>
</comment>
<protein>
    <submittedName>
        <fullName evidence="2">Uncharacterized protein</fullName>
    </submittedName>
</protein>
<dbReference type="Proteomes" id="UP000299102">
    <property type="component" value="Unassembled WGS sequence"/>
</dbReference>
<evidence type="ECO:0000256" key="1">
    <source>
        <dbReference type="SAM" id="MobiDB-lite"/>
    </source>
</evidence>
<reference evidence="2 3" key="1">
    <citation type="journal article" date="2019" name="Commun. Biol.">
        <title>The bagworm genome reveals a unique fibroin gene that provides high tensile strength.</title>
        <authorList>
            <person name="Kono N."/>
            <person name="Nakamura H."/>
            <person name="Ohtoshi R."/>
            <person name="Tomita M."/>
            <person name="Numata K."/>
            <person name="Arakawa K."/>
        </authorList>
    </citation>
    <scope>NUCLEOTIDE SEQUENCE [LARGE SCALE GENOMIC DNA]</scope>
</reference>
<dbReference type="AlphaFoldDB" id="A0A4C1W018"/>
<gene>
    <name evidence="2" type="ORF">EVAR_31644_1</name>
</gene>
<keyword evidence="3" id="KW-1185">Reference proteome</keyword>
<proteinExistence type="predicted"/>